<protein>
    <submittedName>
        <fullName evidence="2">TIGR04086 family membrane protein</fullName>
    </submittedName>
</protein>
<comment type="caution">
    <text evidence="2">The sequence shown here is derived from an EMBL/GenBank/DDBJ whole genome shotgun (WGS) entry which is preliminary data.</text>
</comment>
<dbReference type="Proteomes" id="UP000662088">
    <property type="component" value="Unassembled WGS sequence"/>
</dbReference>
<dbReference type="AlphaFoldDB" id="A0A8I0A7U3"/>
<evidence type="ECO:0000313" key="3">
    <source>
        <dbReference type="Proteomes" id="UP000662088"/>
    </source>
</evidence>
<feature type="transmembrane region" description="Helical" evidence="1">
    <location>
        <begin position="41"/>
        <end position="62"/>
    </location>
</feature>
<keyword evidence="3" id="KW-1185">Reference proteome</keyword>
<dbReference type="RefSeq" id="WP_022211712.1">
    <property type="nucleotide sequence ID" value="NZ_JACOOQ010000004.1"/>
</dbReference>
<dbReference type="EMBL" id="JACOOQ010000004">
    <property type="protein sequence ID" value="MBC5639511.1"/>
    <property type="molecule type" value="Genomic_DNA"/>
</dbReference>
<feature type="transmembrane region" description="Helical" evidence="1">
    <location>
        <begin position="12"/>
        <end position="35"/>
    </location>
</feature>
<organism evidence="2 3">
    <name type="scientific">Clostridium lentum</name>
    <dbReference type="NCBI Taxonomy" id="2763037"/>
    <lineage>
        <taxon>Bacteria</taxon>
        <taxon>Bacillati</taxon>
        <taxon>Bacillota</taxon>
        <taxon>Clostridia</taxon>
        <taxon>Eubacteriales</taxon>
        <taxon>Clostridiaceae</taxon>
        <taxon>Clostridium</taxon>
    </lineage>
</organism>
<sequence length="125" mass="13386">MDWKNYFSCVLKGLIGSIAVTVILTAILSLFMTFVEISESMFSGLYVVITSLGLVFGTILAAKLHGKNGWLVGLAVGVFFYIALYITGVLLGASSKFGLYELIRFALCVIVGFLSGMLGINIGES</sequence>
<gene>
    <name evidence="2" type="ORF">H8R92_03525</name>
</gene>
<feature type="transmembrane region" description="Helical" evidence="1">
    <location>
        <begin position="102"/>
        <end position="122"/>
    </location>
</feature>
<dbReference type="NCBIfam" id="TIGR04086">
    <property type="entry name" value="TIGR04086_membr"/>
    <property type="match status" value="1"/>
</dbReference>
<evidence type="ECO:0000256" key="1">
    <source>
        <dbReference type="SAM" id="Phobius"/>
    </source>
</evidence>
<evidence type="ECO:0000313" key="2">
    <source>
        <dbReference type="EMBL" id="MBC5639511.1"/>
    </source>
</evidence>
<keyword evidence="1" id="KW-1133">Transmembrane helix</keyword>
<keyword evidence="1" id="KW-0472">Membrane</keyword>
<feature type="transmembrane region" description="Helical" evidence="1">
    <location>
        <begin position="69"/>
        <end position="90"/>
    </location>
</feature>
<dbReference type="InterPro" id="IPR023804">
    <property type="entry name" value="DUF3792_TM"/>
</dbReference>
<reference evidence="2" key="1">
    <citation type="submission" date="2020-08" db="EMBL/GenBank/DDBJ databases">
        <title>Genome public.</title>
        <authorList>
            <person name="Liu C."/>
            <person name="Sun Q."/>
        </authorList>
    </citation>
    <scope>NUCLEOTIDE SEQUENCE</scope>
    <source>
        <strain evidence="2">NSJ-42</strain>
    </source>
</reference>
<proteinExistence type="predicted"/>
<dbReference type="Pfam" id="PF12670">
    <property type="entry name" value="DUF3792"/>
    <property type="match status" value="1"/>
</dbReference>
<accession>A0A8I0A7U3</accession>
<keyword evidence="1" id="KW-0812">Transmembrane</keyword>
<name>A0A8I0A7U3_9CLOT</name>